<comment type="catalytic activity">
    <reaction evidence="3">
        <text>a 5'-end (N(2),N(7)-dimethyl 5'-triphosphoguanosine)-ribonucleoside in snoRNA + S-adenosyl-L-methionine = a 5'-end (N(2),N(2),N(7)-trimethyl 5'-triphosphoguanosine)-ribonucleoside in snoRNA + S-adenosyl-L-homocysteine + H(+)</text>
        <dbReference type="Rhea" id="RHEA:78507"/>
        <dbReference type="Rhea" id="RHEA-COMP:19088"/>
        <dbReference type="Rhea" id="RHEA-COMP:19090"/>
        <dbReference type="ChEBI" id="CHEBI:15378"/>
        <dbReference type="ChEBI" id="CHEBI:57856"/>
        <dbReference type="ChEBI" id="CHEBI:59789"/>
        <dbReference type="ChEBI" id="CHEBI:167623"/>
        <dbReference type="ChEBI" id="CHEBI:172880"/>
    </reaction>
    <physiologicalReaction direction="left-to-right" evidence="3">
        <dbReference type="Rhea" id="RHEA:78508"/>
    </physiologicalReaction>
</comment>
<sequence length="236" mass="26497">MAPEESLPEGVHHYETAEDVPFPIANYWHQRYEIFSKYDEGVWMTDDAWFGVTPEPVAKKVAQDVASAPTSKTVIIDAFAGAGGNVIAFALSGRWNQIFAIEKDPKVLACAKQNAEVYGVSKKIWWIEGDMFDVLPARMRSLGKNAVVFASPPWGGPTYRDFDVFDLASMEPYSFPELHKSISKITKDMVFYLPRTSDLRQLARHAQDEEKLAVKHYCMRGASKALCVFFGSFEGV</sequence>
<evidence type="ECO:0000256" key="7">
    <source>
        <dbReference type="ARBA" id="ARBA00049790"/>
    </source>
</evidence>
<dbReference type="GO" id="GO:0005634">
    <property type="term" value="C:nucleus"/>
    <property type="evidence" value="ECO:0007669"/>
    <property type="project" value="TreeGrafter"/>
</dbReference>
<dbReference type="Proteomes" id="UP000308549">
    <property type="component" value="Unassembled WGS sequence"/>
</dbReference>
<accession>A0A4U0TZR4</accession>
<dbReference type="AlphaFoldDB" id="A0A4U0TZR4"/>
<dbReference type="Pfam" id="PF09445">
    <property type="entry name" value="Methyltransf_15"/>
    <property type="match status" value="1"/>
</dbReference>
<dbReference type="CDD" id="cd02440">
    <property type="entry name" value="AdoMet_MTases"/>
    <property type="match status" value="1"/>
</dbReference>
<dbReference type="SUPFAM" id="SSF53335">
    <property type="entry name" value="S-adenosyl-L-methionine-dependent methyltransferases"/>
    <property type="match status" value="1"/>
</dbReference>
<protein>
    <recommendedName>
        <fullName evidence="1">Trimethylguanosine synthase</fullName>
    </recommendedName>
    <alternativeName>
        <fullName evidence="7">Cap-specific guanine-N(2) methyltransferase</fullName>
    </alternativeName>
</protein>
<dbReference type="EMBL" id="NAJL01000020">
    <property type="protein sequence ID" value="TKA27914.1"/>
    <property type="molecule type" value="Genomic_DNA"/>
</dbReference>
<evidence type="ECO:0000256" key="6">
    <source>
        <dbReference type="ARBA" id="ARBA00049075"/>
    </source>
</evidence>
<comment type="caution">
    <text evidence="8">The sequence shown here is derived from an EMBL/GenBank/DDBJ whole genome shotgun (WGS) entry which is preliminary data.</text>
</comment>
<dbReference type="InterPro" id="IPR029063">
    <property type="entry name" value="SAM-dependent_MTases_sf"/>
</dbReference>
<reference evidence="8 9" key="1">
    <citation type="submission" date="2017-03" db="EMBL/GenBank/DDBJ databases">
        <title>Genomes of endolithic fungi from Antarctica.</title>
        <authorList>
            <person name="Coleine C."/>
            <person name="Masonjones S."/>
            <person name="Stajich J.E."/>
        </authorList>
    </citation>
    <scope>NUCLEOTIDE SEQUENCE [LARGE SCALE GENOMIC DNA]</scope>
    <source>
        <strain evidence="8 9">CCFEE 6315</strain>
    </source>
</reference>
<keyword evidence="9" id="KW-1185">Reference proteome</keyword>
<comment type="catalytic activity">
    <reaction evidence="5">
        <text>a 5'-end (N(2),N(7)-dimethyl 5'-triphosphoguanosine)-ribonucleoside in snRNA + S-adenosyl-L-methionine = a 5'-end (N(2),N(2),N(7)-trimethyl 5'-triphosphoguanosine)-ribonucleoside in snRNA + S-adenosyl-L-homocysteine + H(+)</text>
        <dbReference type="Rhea" id="RHEA:78479"/>
        <dbReference type="Rhea" id="RHEA-COMP:19087"/>
        <dbReference type="Rhea" id="RHEA-COMP:19089"/>
        <dbReference type="ChEBI" id="CHEBI:15378"/>
        <dbReference type="ChEBI" id="CHEBI:57856"/>
        <dbReference type="ChEBI" id="CHEBI:59789"/>
        <dbReference type="ChEBI" id="CHEBI:167623"/>
        <dbReference type="ChEBI" id="CHEBI:172880"/>
    </reaction>
    <physiologicalReaction direction="left-to-right" evidence="5">
        <dbReference type="Rhea" id="RHEA:78480"/>
    </physiologicalReaction>
</comment>
<name>A0A4U0TZR4_9PEZI</name>
<dbReference type="FunFam" id="3.40.50.150:FF:000270">
    <property type="entry name" value="RNA methylase family protein"/>
    <property type="match status" value="1"/>
</dbReference>
<evidence type="ECO:0000256" key="2">
    <source>
        <dbReference type="ARBA" id="ARBA00025783"/>
    </source>
</evidence>
<evidence type="ECO:0000313" key="9">
    <source>
        <dbReference type="Proteomes" id="UP000308549"/>
    </source>
</evidence>
<dbReference type="GO" id="GO:0071164">
    <property type="term" value="F:RNA cap trimethylguanosine synthase activity"/>
    <property type="evidence" value="ECO:0007669"/>
    <property type="project" value="TreeGrafter"/>
</dbReference>
<evidence type="ECO:0000256" key="3">
    <source>
        <dbReference type="ARBA" id="ARBA00047418"/>
    </source>
</evidence>
<dbReference type="Gene3D" id="3.40.50.150">
    <property type="entry name" value="Vaccinia Virus protein VP39"/>
    <property type="match status" value="1"/>
</dbReference>
<evidence type="ECO:0000256" key="4">
    <source>
        <dbReference type="ARBA" id="ARBA00048740"/>
    </source>
</evidence>
<comment type="similarity">
    <text evidence="2">Belongs to the methyltransferase superfamily. Trimethylguanosine synthase family.</text>
</comment>
<dbReference type="PANTHER" id="PTHR14741">
    <property type="entry name" value="S-ADENOSYLMETHIONINE-DEPENDENT METHYLTRANSFERASE RELATED"/>
    <property type="match status" value="1"/>
</dbReference>
<comment type="catalytic activity">
    <reaction evidence="6">
        <text>a 5'-end (N(7)-methyl 5'-triphosphoguanosine)-ribonucleoside in snRNA + S-adenosyl-L-methionine = a 5'-end (N(2),N(7)-dimethyl 5'-triphosphoguanosine)-ribonucleoside in snRNA + S-adenosyl-L-homocysteine + H(+)</text>
        <dbReference type="Rhea" id="RHEA:78471"/>
        <dbReference type="Rhea" id="RHEA-COMP:19085"/>
        <dbReference type="Rhea" id="RHEA-COMP:19087"/>
        <dbReference type="ChEBI" id="CHEBI:15378"/>
        <dbReference type="ChEBI" id="CHEBI:57856"/>
        <dbReference type="ChEBI" id="CHEBI:59789"/>
        <dbReference type="ChEBI" id="CHEBI:156461"/>
        <dbReference type="ChEBI" id="CHEBI:172880"/>
    </reaction>
    <physiologicalReaction direction="left-to-right" evidence="6">
        <dbReference type="Rhea" id="RHEA:78472"/>
    </physiologicalReaction>
</comment>
<dbReference type="InterPro" id="IPR019012">
    <property type="entry name" value="RNA_cap_Gua-N2-MeTrfase"/>
</dbReference>
<proteinExistence type="inferred from homology"/>
<organism evidence="8 9">
    <name type="scientific">Salinomyces thailandicus</name>
    <dbReference type="NCBI Taxonomy" id="706561"/>
    <lineage>
        <taxon>Eukaryota</taxon>
        <taxon>Fungi</taxon>
        <taxon>Dikarya</taxon>
        <taxon>Ascomycota</taxon>
        <taxon>Pezizomycotina</taxon>
        <taxon>Dothideomycetes</taxon>
        <taxon>Dothideomycetidae</taxon>
        <taxon>Mycosphaerellales</taxon>
        <taxon>Teratosphaeriaceae</taxon>
        <taxon>Salinomyces</taxon>
    </lineage>
</organism>
<gene>
    <name evidence="8" type="ORF">B0A50_03979</name>
</gene>
<comment type="catalytic activity">
    <reaction evidence="4">
        <text>a 5'-end (N(7)-methyl 5'-triphosphoguanosine)-ribonucleoside in snoRNA + S-adenosyl-L-methionine = a 5'-end (N(2),N(7)-dimethyl 5'-triphosphoguanosine)-ribonucleoside in snoRNA + S-adenosyl-L-homocysteine + H(+)</text>
        <dbReference type="Rhea" id="RHEA:78475"/>
        <dbReference type="Rhea" id="RHEA-COMP:19086"/>
        <dbReference type="Rhea" id="RHEA-COMP:19088"/>
        <dbReference type="ChEBI" id="CHEBI:15378"/>
        <dbReference type="ChEBI" id="CHEBI:57856"/>
        <dbReference type="ChEBI" id="CHEBI:59789"/>
        <dbReference type="ChEBI" id="CHEBI:156461"/>
        <dbReference type="ChEBI" id="CHEBI:172880"/>
    </reaction>
    <physiologicalReaction direction="left-to-right" evidence="4">
        <dbReference type="Rhea" id="RHEA:78476"/>
    </physiologicalReaction>
</comment>
<dbReference type="PANTHER" id="PTHR14741:SF32">
    <property type="entry name" value="TRIMETHYLGUANOSINE SYNTHASE"/>
    <property type="match status" value="1"/>
</dbReference>
<dbReference type="OrthoDB" id="194443at2759"/>
<evidence type="ECO:0000313" key="8">
    <source>
        <dbReference type="EMBL" id="TKA27914.1"/>
    </source>
</evidence>
<evidence type="ECO:0000256" key="1">
    <source>
        <dbReference type="ARBA" id="ARBA00018517"/>
    </source>
</evidence>
<evidence type="ECO:0000256" key="5">
    <source>
        <dbReference type="ARBA" id="ARBA00048763"/>
    </source>
</evidence>